<evidence type="ECO:0000256" key="2">
    <source>
        <dbReference type="SAM" id="Phobius"/>
    </source>
</evidence>
<sequence>MAAHPITPSITTARAGTSVDTSQRIRRYTITMAFRTACFILAVTVAHGWLQWVMLAGAVFLPYMGVLLANQANETGRQKPAQGGAPDDARQLTAGPEPDYVEGVVMSEEDDERVAGTR</sequence>
<feature type="transmembrane region" description="Helical" evidence="2">
    <location>
        <begin position="28"/>
        <end position="46"/>
    </location>
</feature>
<dbReference type="Proteomes" id="UP000565572">
    <property type="component" value="Unassembled WGS sequence"/>
</dbReference>
<keyword evidence="4" id="KW-1185">Reference proteome</keyword>
<evidence type="ECO:0000256" key="1">
    <source>
        <dbReference type="SAM" id="MobiDB-lite"/>
    </source>
</evidence>
<dbReference type="AlphaFoldDB" id="A0A7W5P7G1"/>
<evidence type="ECO:0000313" key="4">
    <source>
        <dbReference type="Proteomes" id="UP000565572"/>
    </source>
</evidence>
<proteinExistence type="predicted"/>
<comment type="caution">
    <text evidence="3">The sequence shown here is derived from an EMBL/GenBank/DDBJ whole genome shotgun (WGS) entry which is preliminary data.</text>
</comment>
<dbReference type="RefSeq" id="WP_198423377.1">
    <property type="nucleotide sequence ID" value="NZ_JACHZG010000001.1"/>
</dbReference>
<dbReference type="EMBL" id="JACHZG010000001">
    <property type="protein sequence ID" value="MBB3327545.1"/>
    <property type="molecule type" value="Genomic_DNA"/>
</dbReference>
<name>A0A7W5P7G1_9ACTN</name>
<organism evidence="3 4">
    <name type="scientific">Microlunatus antarcticus</name>
    <dbReference type="NCBI Taxonomy" id="53388"/>
    <lineage>
        <taxon>Bacteria</taxon>
        <taxon>Bacillati</taxon>
        <taxon>Actinomycetota</taxon>
        <taxon>Actinomycetes</taxon>
        <taxon>Propionibacteriales</taxon>
        <taxon>Propionibacteriaceae</taxon>
        <taxon>Microlunatus</taxon>
    </lineage>
</organism>
<dbReference type="Pfam" id="PF11298">
    <property type="entry name" value="DUF3099"/>
    <property type="match status" value="1"/>
</dbReference>
<keyword evidence="2" id="KW-0812">Transmembrane</keyword>
<dbReference type="InterPro" id="IPR021449">
    <property type="entry name" value="DUF3099"/>
</dbReference>
<evidence type="ECO:0000313" key="3">
    <source>
        <dbReference type="EMBL" id="MBB3327545.1"/>
    </source>
</evidence>
<evidence type="ECO:0008006" key="5">
    <source>
        <dbReference type="Google" id="ProtNLM"/>
    </source>
</evidence>
<protein>
    <recommendedName>
        <fullName evidence="5">DUF3099 domain-containing protein</fullName>
    </recommendedName>
</protein>
<keyword evidence="2" id="KW-1133">Transmembrane helix</keyword>
<accession>A0A7W5P7G1</accession>
<keyword evidence="2" id="KW-0472">Membrane</keyword>
<reference evidence="3 4" key="1">
    <citation type="submission" date="2020-08" db="EMBL/GenBank/DDBJ databases">
        <title>Sequencing the genomes of 1000 actinobacteria strains.</title>
        <authorList>
            <person name="Klenk H.-P."/>
        </authorList>
    </citation>
    <scope>NUCLEOTIDE SEQUENCE [LARGE SCALE GENOMIC DNA]</scope>
    <source>
        <strain evidence="3 4">DSM 11053</strain>
    </source>
</reference>
<gene>
    <name evidence="3" type="ORF">FHX39_002489</name>
</gene>
<feature type="region of interest" description="Disordered" evidence="1">
    <location>
        <begin position="75"/>
        <end position="118"/>
    </location>
</feature>